<dbReference type="Proteomes" id="UP001320245">
    <property type="component" value="Unassembled WGS sequence"/>
</dbReference>
<comment type="caution">
    <text evidence="2">The sequence shown here is derived from an EMBL/GenBank/DDBJ whole genome shotgun (WGS) entry which is preliminary data.</text>
</comment>
<proteinExistence type="predicted"/>
<dbReference type="SUPFAM" id="SSF81383">
    <property type="entry name" value="F-box domain"/>
    <property type="match status" value="1"/>
</dbReference>
<accession>A0AAN9YDT9</accession>
<organism evidence="2 3">
    <name type="scientific">Cytospora paraplurivora</name>
    <dbReference type="NCBI Taxonomy" id="2898453"/>
    <lineage>
        <taxon>Eukaryota</taxon>
        <taxon>Fungi</taxon>
        <taxon>Dikarya</taxon>
        <taxon>Ascomycota</taxon>
        <taxon>Pezizomycotina</taxon>
        <taxon>Sordariomycetes</taxon>
        <taxon>Sordariomycetidae</taxon>
        <taxon>Diaporthales</taxon>
        <taxon>Cytosporaceae</taxon>
        <taxon>Cytospora</taxon>
    </lineage>
</organism>
<protein>
    <recommendedName>
        <fullName evidence="4">F-box domain-containing protein</fullName>
    </recommendedName>
</protein>
<feature type="region of interest" description="Disordered" evidence="1">
    <location>
        <begin position="395"/>
        <end position="417"/>
    </location>
</feature>
<evidence type="ECO:0008006" key="4">
    <source>
        <dbReference type="Google" id="ProtNLM"/>
    </source>
</evidence>
<evidence type="ECO:0000256" key="1">
    <source>
        <dbReference type="SAM" id="MobiDB-lite"/>
    </source>
</evidence>
<name>A0AAN9YDT9_9PEZI</name>
<sequence>MYSQRGILRLPLELLQDILTCLADPRSLACAIQASRALYYSFKGNEQHILTAAMTNCIGAGVLREAQLARDCSPPILNTRVVGYPVDPHKMVGEELEEEQRTYLAAFLLHNWPESGDSVRKSWAISDALALGKYHTEVILPLKDRFIKAASDPASCTMAAKLRKGLEVRSVTNLEEERICRALYRFELFRRVYGCNSRLEWLAGVAQTFLHKFAPWEIAQLGCIHDFLGEQITPVFNDIARHDVVWGNFRVGFDAEVDNGTIQNLLALGLEEILAIIRLQDSPYEARRKSLSPEEEAPYVNDDFLWFALVNLEDDAIDANLYSTLYSAPPFHPDPDPGPELTWRLSCPQDRSSMSIYDQHDWISRRWGYVFWDYARLQGLILTGDALTSATWEPRVNPVRKPEPPPSDEEREASYQVRSSIYRRGGRGYWAEDDESRVQWLEKTISS</sequence>
<reference evidence="2 3" key="1">
    <citation type="journal article" date="2023" name="PLoS ONE">
        <title>Cytospora paraplurivora sp. nov. isolated from orchards with fruit tree decline syndrome in Ontario, Canada.</title>
        <authorList>
            <person name="Ilyukhin E."/>
            <person name="Nguyen H.D.T."/>
            <person name="Castle A.J."/>
            <person name="Ellouze W."/>
        </authorList>
    </citation>
    <scope>NUCLEOTIDE SEQUENCE [LARGE SCALE GENOMIC DNA]</scope>
    <source>
        <strain evidence="2 3">FDS-564</strain>
    </source>
</reference>
<dbReference type="AlphaFoldDB" id="A0AAN9YDT9"/>
<gene>
    <name evidence="2" type="ORF">SLS53_007372</name>
</gene>
<dbReference type="InterPro" id="IPR036047">
    <property type="entry name" value="F-box-like_dom_sf"/>
</dbReference>
<evidence type="ECO:0000313" key="2">
    <source>
        <dbReference type="EMBL" id="KAK7735632.1"/>
    </source>
</evidence>
<evidence type="ECO:0000313" key="3">
    <source>
        <dbReference type="Proteomes" id="UP001320245"/>
    </source>
</evidence>
<keyword evidence="3" id="KW-1185">Reference proteome</keyword>
<dbReference type="EMBL" id="JAJSPL020000037">
    <property type="protein sequence ID" value="KAK7735632.1"/>
    <property type="molecule type" value="Genomic_DNA"/>
</dbReference>
<dbReference type="CDD" id="cd09917">
    <property type="entry name" value="F-box_SF"/>
    <property type="match status" value="1"/>
</dbReference>